<protein>
    <submittedName>
        <fullName evidence="1">Uncharacterized protein</fullName>
    </submittedName>
</protein>
<reference evidence="1 2" key="1">
    <citation type="journal article" date="2011" name="J. Bacteriol.">
        <title>Genome sequence of Chthoniobacter flavus Ellin428, an aerobic heterotrophic soil bacterium.</title>
        <authorList>
            <person name="Kant R."/>
            <person name="van Passel M.W."/>
            <person name="Palva A."/>
            <person name="Lucas S."/>
            <person name="Lapidus A."/>
            <person name="Glavina Del Rio T."/>
            <person name="Dalin E."/>
            <person name="Tice H."/>
            <person name="Bruce D."/>
            <person name="Goodwin L."/>
            <person name="Pitluck S."/>
            <person name="Larimer F.W."/>
            <person name="Land M.L."/>
            <person name="Hauser L."/>
            <person name="Sangwan P."/>
            <person name="de Vos W.M."/>
            <person name="Janssen P.H."/>
            <person name="Smidt H."/>
        </authorList>
    </citation>
    <scope>NUCLEOTIDE SEQUENCE [LARGE SCALE GENOMIC DNA]</scope>
    <source>
        <strain evidence="1 2">Ellin428</strain>
    </source>
</reference>
<dbReference type="STRING" id="497964.CfE428DRAFT_0409"/>
<dbReference type="Proteomes" id="UP000005824">
    <property type="component" value="Unassembled WGS sequence"/>
</dbReference>
<evidence type="ECO:0000313" key="1">
    <source>
        <dbReference type="EMBL" id="EDY22284.1"/>
    </source>
</evidence>
<organism evidence="1 2">
    <name type="scientific">Chthoniobacter flavus Ellin428</name>
    <dbReference type="NCBI Taxonomy" id="497964"/>
    <lineage>
        <taxon>Bacteria</taxon>
        <taxon>Pseudomonadati</taxon>
        <taxon>Verrucomicrobiota</taxon>
        <taxon>Spartobacteria</taxon>
        <taxon>Chthoniobacterales</taxon>
        <taxon>Chthoniobacteraceae</taxon>
        <taxon>Chthoniobacter</taxon>
    </lineage>
</organism>
<evidence type="ECO:0000313" key="2">
    <source>
        <dbReference type="Proteomes" id="UP000005824"/>
    </source>
</evidence>
<dbReference type="InParanoid" id="B4CUP6"/>
<accession>B4CUP6</accession>
<proteinExistence type="predicted"/>
<name>B4CUP6_9BACT</name>
<dbReference type="EMBL" id="ABVL01000001">
    <property type="protein sequence ID" value="EDY22284.1"/>
    <property type="molecule type" value="Genomic_DNA"/>
</dbReference>
<dbReference type="AlphaFoldDB" id="B4CUP6"/>
<gene>
    <name evidence="1" type="ORF">CfE428DRAFT_0409</name>
</gene>
<sequence>MHCCTPPVPRTTSTQFKIGLVAFRKPVEHYGVMARATALVEFDEALPAHSLETNLRVFAAAEKVFRARCHLPESEIGVRESDLVQAINEPAFDGTVPDGKSPGARVWLSLA</sequence>
<comment type="caution">
    <text evidence="1">The sequence shown here is derived from an EMBL/GenBank/DDBJ whole genome shotgun (WGS) entry which is preliminary data.</text>
</comment>
<keyword evidence="2" id="KW-1185">Reference proteome</keyword>